<dbReference type="AlphaFoldDB" id="A0A0H2S4L6"/>
<keyword evidence="4" id="KW-0378">Hydrolase</keyword>
<keyword evidence="2" id="KW-0067">ATP-binding</keyword>
<dbReference type="SMART" id="SM00382">
    <property type="entry name" value="AAA"/>
    <property type="match status" value="1"/>
</dbReference>
<dbReference type="SUPFAM" id="SSF52540">
    <property type="entry name" value="P-loop containing nucleoside triphosphate hydrolases"/>
    <property type="match status" value="1"/>
</dbReference>
<dbReference type="GO" id="GO:0015421">
    <property type="term" value="F:ABC-type oligopeptide transporter activity"/>
    <property type="evidence" value="ECO:0007669"/>
    <property type="project" value="TreeGrafter"/>
</dbReference>
<dbReference type="Pfam" id="PF00005">
    <property type="entry name" value="ABC_tran"/>
    <property type="match status" value="1"/>
</dbReference>
<keyword evidence="5" id="KW-1185">Reference proteome</keyword>
<dbReference type="InterPro" id="IPR003439">
    <property type="entry name" value="ABC_transporter-like_ATP-bd"/>
</dbReference>
<evidence type="ECO:0000313" key="4">
    <source>
        <dbReference type="EMBL" id="KLO19102.1"/>
    </source>
</evidence>
<evidence type="ECO:0000259" key="3">
    <source>
        <dbReference type="PROSITE" id="PS50893"/>
    </source>
</evidence>
<name>A0A0H2S4L6_9AGAM</name>
<evidence type="ECO:0000313" key="5">
    <source>
        <dbReference type="Proteomes" id="UP000053477"/>
    </source>
</evidence>
<dbReference type="InterPro" id="IPR027417">
    <property type="entry name" value="P-loop_NTPase"/>
</dbReference>
<feature type="domain" description="ABC transporter" evidence="3">
    <location>
        <begin position="417"/>
        <end position="674"/>
    </location>
</feature>
<dbReference type="GO" id="GO:0005524">
    <property type="term" value="F:ATP binding"/>
    <property type="evidence" value="ECO:0007669"/>
    <property type="project" value="UniProtKB-KW"/>
</dbReference>
<dbReference type="PROSITE" id="PS50893">
    <property type="entry name" value="ABC_TRANSPORTER_2"/>
    <property type="match status" value="1"/>
</dbReference>
<dbReference type="GO" id="GO:0016887">
    <property type="term" value="F:ATP hydrolysis activity"/>
    <property type="evidence" value="ECO:0007669"/>
    <property type="project" value="InterPro"/>
</dbReference>
<accession>A0A0H2S4L6</accession>
<sequence length="674" mass="76134">MGITETTEKPAGLEDKPTKPTLHSVQLGVWEIVFSLKSKSKSTFFKFVPSAATTVLETLSLRWLVVRMLKDMYSLAPLQLIMYVLFELCQSLQGGAVMYLNSQILNEITNKMSGRTTDTSRIAWSCLMRISLPFVSSWFRKHSLHDAALIKNRVSLHFMEKSIHTVLRLDLTTAEDSEVKTKMADSYFDDSDEIWTAFEGIFRVLFGVLRSFSQITLAFALIRQHASAPTFFALSLIQPLATLAGQDDLWGKTYAVFCINKAYERLAALHRFAFADNYRMDRLSDGVAEFIEKEFKKSRAELGDTPIDLIHYQWMRRRTLVVEALRSLTSDFTMLYFAFRVIFSSEEITFGSLVILQEAAVNMQRTIFMLSFESKNLASRIEDAKNVYARFDIKNLMKDGDVSYPINDASEKTGMKLEFRNVYFKYPGTTKTVLEDISFKIEPGQMVVIVGVNGSGKSSTIKLFNRLYDPTDGEILVDGLPLTSYKLKDIRRAMAILRQDHTSYPLSLRLNVALGSPDNEYPSDEELSNALRAGGADAFVEKLPKKLDTVLNPVKLCSLRFRGETEEELKKMVDEKEKTTDVSGGETQRLAAARTFMRLGGGGIRFLAADEPTSALDPEGEYELFSRLKEQRGGKTVVFITHRFGHLTKYADTILVLKDGRLVESGNHSKSICL</sequence>
<dbReference type="InterPro" id="IPR039421">
    <property type="entry name" value="Type_1_exporter"/>
</dbReference>
<dbReference type="InParanoid" id="A0A0H2S4L6"/>
<reference evidence="4 5" key="1">
    <citation type="submission" date="2015-04" db="EMBL/GenBank/DDBJ databases">
        <title>Complete genome sequence of Schizopora paradoxa KUC8140, a cosmopolitan wood degrader in East Asia.</title>
        <authorList>
            <consortium name="DOE Joint Genome Institute"/>
            <person name="Min B."/>
            <person name="Park H."/>
            <person name="Jang Y."/>
            <person name="Kim J.-J."/>
            <person name="Kim K.H."/>
            <person name="Pangilinan J."/>
            <person name="Lipzen A."/>
            <person name="Riley R."/>
            <person name="Grigoriev I.V."/>
            <person name="Spatafora J.W."/>
            <person name="Choi I.-G."/>
        </authorList>
    </citation>
    <scope>NUCLEOTIDE SEQUENCE [LARGE SCALE GENOMIC DNA]</scope>
    <source>
        <strain evidence="4 5">KUC8140</strain>
    </source>
</reference>
<proteinExistence type="predicted"/>
<dbReference type="OrthoDB" id="6500128at2759"/>
<organism evidence="4 5">
    <name type="scientific">Schizopora paradoxa</name>
    <dbReference type="NCBI Taxonomy" id="27342"/>
    <lineage>
        <taxon>Eukaryota</taxon>
        <taxon>Fungi</taxon>
        <taxon>Dikarya</taxon>
        <taxon>Basidiomycota</taxon>
        <taxon>Agaricomycotina</taxon>
        <taxon>Agaricomycetes</taxon>
        <taxon>Hymenochaetales</taxon>
        <taxon>Schizoporaceae</taxon>
        <taxon>Schizopora</taxon>
    </lineage>
</organism>
<evidence type="ECO:0000256" key="2">
    <source>
        <dbReference type="ARBA" id="ARBA00022840"/>
    </source>
</evidence>
<dbReference type="Proteomes" id="UP000053477">
    <property type="component" value="Unassembled WGS sequence"/>
</dbReference>
<dbReference type="PANTHER" id="PTHR43394">
    <property type="entry name" value="ATP-DEPENDENT PERMEASE MDL1, MITOCHONDRIAL"/>
    <property type="match status" value="1"/>
</dbReference>
<dbReference type="EMBL" id="KQ085889">
    <property type="protein sequence ID" value="KLO19102.1"/>
    <property type="molecule type" value="Genomic_DNA"/>
</dbReference>
<protein>
    <submittedName>
        <fullName evidence="4">p-loop containing nucleoside triphosphate hydrolase protein</fullName>
    </submittedName>
</protein>
<dbReference type="Gene3D" id="3.40.50.300">
    <property type="entry name" value="P-loop containing nucleotide triphosphate hydrolases"/>
    <property type="match status" value="1"/>
</dbReference>
<keyword evidence="1" id="KW-0547">Nucleotide-binding</keyword>
<dbReference type="STRING" id="27342.A0A0H2S4L6"/>
<evidence type="ECO:0000256" key="1">
    <source>
        <dbReference type="ARBA" id="ARBA00022741"/>
    </source>
</evidence>
<dbReference type="PANTHER" id="PTHR43394:SF1">
    <property type="entry name" value="ATP-BINDING CASSETTE SUB-FAMILY B MEMBER 10, MITOCHONDRIAL"/>
    <property type="match status" value="1"/>
</dbReference>
<dbReference type="InterPro" id="IPR003593">
    <property type="entry name" value="AAA+_ATPase"/>
</dbReference>
<gene>
    <name evidence="4" type="ORF">SCHPADRAFT_90383</name>
</gene>